<sequence>MAASGVVLSLVQAPHRECSCFDSVLDLGPGRRVFLCWGGEVGRHQQRIAASPPGRPIFGPNRPRGGAPLIRAAPTAPATAGGTPPRRPPAAHRAQSNQPGPASPRHRSPGCDRTAAGPRGEGRTSNARPGGTRSRSEPPGVRTSGRTGASRRKARCTTGPRPQTHPVLLFRARATAEVARTVIKSAGLTPVVVGEPQLYKAIQGPG</sequence>
<dbReference type="EMBL" id="JANPWB010000008">
    <property type="protein sequence ID" value="KAJ1165802.1"/>
    <property type="molecule type" value="Genomic_DNA"/>
</dbReference>
<reference evidence="2" key="1">
    <citation type="journal article" date="2022" name="bioRxiv">
        <title>Sequencing and chromosome-scale assembly of the giantPleurodeles waltlgenome.</title>
        <authorList>
            <person name="Brown T."/>
            <person name="Elewa A."/>
            <person name="Iarovenko S."/>
            <person name="Subramanian E."/>
            <person name="Araus A.J."/>
            <person name="Petzold A."/>
            <person name="Susuki M."/>
            <person name="Suzuki K.-i.T."/>
            <person name="Hayashi T."/>
            <person name="Toyoda A."/>
            <person name="Oliveira C."/>
            <person name="Osipova E."/>
            <person name="Leigh N.D."/>
            <person name="Simon A."/>
            <person name="Yun M.H."/>
        </authorList>
    </citation>
    <scope>NUCLEOTIDE SEQUENCE</scope>
    <source>
        <strain evidence="2">20211129_DDA</strain>
        <tissue evidence="2">Liver</tissue>
    </source>
</reference>
<accession>A0AAV7SNX2</accession>
<evidence type="ECO:0000256" key="1">
    <source>
        <dbReference type="SAM" id="MobiDB-lite"/>
    </source>
</evidence>
<name>A0AAV7SNX2_PLEWA</name>
<dbReference type="AlphaFoldDB" id="A0AAV7SNX2"/>
<comment type="caution">
    <text evidence="2">The sequence shown here is derived from an EMBL/GenBank/DDBJ whole genome shotgun (WGS) entry which is preliminary data.</text>
</comment>
<protein>
    <submittedName>
        <fullName evidence="2">Uncharacterized protein</fullName>
    </submittedName>
</protein>
<feature type="region of interest" description="Disordered" evidence="1">
    <location>
        <begin position="48"/>
        <end position="165"/>
    </location>
</feature>
<feature type="compositionally biased region" description="Low complexity" evidence="1">
    <location>
        <begin position="71"/>
        <end position="84"/>
    </location>
</feature>
<evidence type="ECO:0000313" key="2">
    <source>
        <dbReference type="EMBL" id="KAJ1165802.1"/>
    </source>
</evidence>
<keyword evidence="3" id="KW-1185">Reference proteome</keyword>
<gene>
    <name evidence="2" type="ORF">NDU88_006219</name>
</gene>
<evidence type="ECO:0000313" key="3">
    <source>
        <dbReference type="Proteomes" id="UP001066276"/>
    </source>
</evidence>
<proteinExistence type="predicted"/>
<dbReference type="Proteomes" id="UP001066276">
    <property type="component" value="Chromosome 4_2"/>
</dbReference>
<organism evidence="2 3">
    <name type="scientific">Pleurodeles waltl</name>
    <name type="common">Iberian ribbed newt</name>
    <dbReference type="NCBI Taxonomy" id="8319"/>
    <lineage>
        <taxon>Eukaryota</taxon>
        <taxon>Metazoa</taxon>
        <taxon>Chordata</taxon>
        <taxon>Craniata</taxon>
        <taxon>Vertebrata</taxon>
        <taxon>Euteleostomi</taxon>
        <taxon>Amphibia</taxon>
        <taxon>Batrachia</taxon>
        <taxon>Caudata</taxon>
        <taxon>Salamandroidea</taxon>
        <taxon>Salamandridae</taxon>
        <taxon>Pleurodelinae</taxon>
        <taxon>Pleurodeles</taxon>
    </lineage>
</organism>